<dbReference type="GO" id="GO:0006779">
    <property type="term" value="P:porphyrin-containing compound biosynthetic process"/>
    <property type="evidence" value="ECO:0007669"/>
    <property type="project" value="InterPro"/>
</dbReference>
<dbReference type="InterPro" id="IPR023404">
    <property type="entry name" value="rSAM_horseshoe"/>
</dbReference>
<dbReference type="Proteomes" id="UP000053797">
    <property type="component" value="Unassembled WGS sequence"/>
</dbReference>
<keyword evidence="3" id="KW-0963">Cytoplasm</keyword>
<dbReference type="InterPro" id="IPR004559">
    <property type="entry name" value="HemW-like"/>
</dbReference>
<dbReference type="AlphaFoldDB" id="A0A0V8GFP5"/>
<feature type="domain" description="Radical SAM core" evidence="4">
    <location>
        <begin position="1"/>
        <end position="235"/>
    </location>
</feature>
<comment type="caution">
    <text evidence="5">The sequence shown here is derived from an EMBL/GenBank/DDBJ whole genome shotgun (WGS) entry which is preliminary data.</text>
</comment>
<accession>A0A0V8GFP5</accession>
<name>A0A0V8GFP5_9BACL</name>
<dbReference type="Pfam" id="PF04055">
    <property type="entry name" value="Radical_SAM"/>
    <property type="match status" value="1"/>
</dbReference>
<proteinExistence type="inferred from homology"/>
<protein>
    <recommendedName>
        <fullName evidence="2 3">Heme chaperone HemW</fullName>
    </recommendedName>
</protein>
<dbReference type="SFLD" id="SFLDF00288">
    <property type="entry name" value="HemN-like__clustered_with_nucl"/>
    <property type="match status" value="1"/>
</dbReference>
<evidence type="ECO:0000313" key="5">
    <source>
        <dbReference type="EMBL" id="KSU49111.1"/>
    </source>
</evidence>
<dbReference type="SUPFAM" id="SSF102114">
    <property type="entry name" value="Radical SAM enzymes"/>
    <property type="match status" value="1"/>
</dbReference>
<dbReference type="SFLD" id="SFLDS00029">
    <property type="entry name" value="Radical_SAM"/>
    <property type="match status" value="1"/>
</dbReference>
<dbReference type="InterPro" id="IPR058240">
    <property type="entry name" value="rSAM_sf"/>
</dbReference>
<dbReference type="PANTHER" id="PTHR13932:SF5">
    <property type="entry name" value="RADICAL S-ADENOSYL METHIONINE DOMAIN-CONTAINING PROTEIN 1, MITOCHONDRIAL"/>
    <property type="match status" value="1"/>
</dbReference>
<dbReference type="CDD" id="cd01335">
    <property type="entry name" value="Radical_SAM"/>
    <property type="match status" value="1"/>
</dbReference>
<keyword evidence="3" id="KW-0408">Iron</keyword>
<reference evidence="5 6" key="1">
    <citation type="journal article" date="2015" name="Int. J. Syst. Evol. Microbiol.">
        <title>Exiguobacterium enclense sp. nov., isolated from sediment.</title>
        <authorList>
            <person name="Dastager S.G."/>
            <person name="Mawlankar R."/>
            <person name="Sonalkar V.V."/>
            <person name="Thorat M.N."/>
            <person name="Mual P."/>
            <person name="Verma A."/>
            <person name="Krishnamurthi S."/>
            <person name="Tang S.K."/>
            <person name="Li W.J."/>
        </authorList>
    </citation>
    <scope>NUCLEOTIDE SEQUENCE [LARGE SCALE GENOMIC DNA]</scope>
    <source>
        <strain evidence="5 6">NIO-1109</strain>
    </source>
</reference>
<comment type="similarity">
    <text evidence="1">Belongs to the anaerobic coproporphyrinogen-III oxidase family. HemW subfamily.</text>
</comment>
<keyword evidence="3" id="KW-0004">4Fe-4S</keyword>
<dbReference type="SMART" id="SM00729">
    <property type="entry name" value="Elp3"/>
    <property type="match status" value="1"/>
</dbReference>
<dbReference type="InterPro" id="IPR034505">
    <property type="entry name" value="Coproporphyrinogen-III_oxidase"/>
</dbReference>
<dbReference type="InterPro" id="IPR007197">
    <property type="entry name" value="rSAM"/>
</dbReference>
<comment type="subcellular location">
    <subcellularLocation>
        <location evidence="3">Cytoplasm</location>
    </subcellularLocation>
</comment>
<evidence type="ECO:0000256" key="2">
    <source>
        <dbReference type="ARBA" id="ARBA00017228"/>
    </source>
</evidence>
<dbReference type="Gene3D" id="3.80.30.20">
    <property type="entry name" value="tm_1862 like domain"/>
    <property type="match status" value="1"/>
</dbReference>
<dbReference type="PROSITE" id="PS51918">
    <property type="entry name" value="RADICAL_SAM"/>
    <property type="match status" value="1"/>
</dbReference>
<keyword evidence="3" id="KW-0143">Chaperone</keyword>
<gene>
    <name evidence="5" type="ORF">AS033_06975</name>
</gene>
<dbReference type="SMR" id="A0A0V8GFP5"/>
<evidence type="ECO:0000256" key="3">
    <source>
        <dbReference type="RuleBase" id="RU364116"/>
    </source>
</evidence>
<keyword evidence="3" id="KW-0949">S-adenosyl-L-methionine</keyword>
<dbReference type="GO" id="GO:0004109">
    <property type="term" value="F:coproporphyrinogen oxidase activity"/>
    <property type="evidence" value="ECO:0007669"/>
    <property type="project" value="InterPro"/>
</dbReference>
<evidence type="ECO:0000256" key="1">
    <source>
        <dbReference type="ARBA" id="ARBA00006100"/>
    </source>
</evidence>
<keyword evidence="3" id="KW-0479">Metal-binding</keyword>
<dbReference type="InterPro" id="IPR010723">
    <property type="entry name" value="HemN_C"/>
</dbReference>
<dbReference type="SFLD" id="SFLDF00562">
    <property type="entry name" value="HemN-like__clustered_with_heat"/>
    <property type="match status" value="1"/>
</dbReference>
<comment type="function">
    <text evidence="3">Probably acts as a heme chaperone, transferring heme to an unknown acceptor. Binds one molecule of heme per monomer, possibly covalently. Binds 1 [4Fe-4S] cluster. The cluster is coordinated with 3 cysteines and an exchangeable S-adenosyl-L-methionine.</text>
</comment>
<organism evidence="5 6">
    <name type="scientific">Exiguobacterium indicum</name>
    <dbReference type="NCBI Taxonomy" id="296995"/>
    <lineage>
        <taxon>Bacteria</taxon>
        <taxon>Bacillati</taxon>
        <taxon>Bacillota</taxon>
        <taxon>Bacilli</taxon>
        <taxon>Bacillales</taxon>
        <taxon>Bacillales Family XII. Incertae Sedis</taxon>
        <taxon>Exiguobacterium</taxon>
    </lineage>
</organism>
<dbReference type="OrthoDB" id="9808022at2"/>
<evidence type="ECO:0000313" key="6">
    <source>
        <dbReference type="Proteomes" id="UP000053797"/>
    </source>
</evidence>
<keyword evidence="3" id="KW-0349">Heme</keyword>
<dbReference type="RefSeq" id="WP_023467437.1">
    <property type="nucleotide sequence ID" value="NZ_FMYN01000002.1"/>
</dbReference>
<dbReference type="EMBL" id="LNQL01000002">
    <property type="protein sequence ID" value="KSU49111.1"/>
    <property type="molecule type" value="Genomic_DNA"/>
</dbReference>
<dbReference type="Pfam" id="PF06969">
    <property type="entry name" value="HemN_C"/>
    <property type="match status" value="1"/>
</dbReference>
<dbReference type="SFLD" id="SFLDG01065">
    <property type="entry name" value="anaerobic_coproporphyrinogen-I"/>
    <property type="match status" value="1"/>
</dbReference>
<dbReference type="GO" id="GO:0046872">
    <property type="term" value="F:metal ion binding"/>
    <property type="evidence" value="ECO:0007669"/>
    <property type="project" value="UniProtKB-UniRule"/>
</dbReference>
<dbReference type="GO" id="GO:0051539">
    <property type="term" value="F:4 iron, 4 sulfur cluster binding"/>
    <property type="evidence" value="ECO:0007669"/>
    <property type="project" value="UniProtKB-UniRule"/>
</dbReference>
<keyword evidence="3" id="KW-0411">Iron-sulfur</keyword>
<evidence type="ECO:0000259" key="4">
    <source>
        <dbReference type="PROSITE" id="PS51918"/>
    </source>
</evidence>
<dbReference type="GO" id="GO:0005737">
    <property type="term" value="C:cytoplasm"/>
    <property type="evidence" value="ECO:0007669"/>
    <property type="project" value="UniProtKB-SubCell"/>
</dbReference>
<dbReference type="NCBIfam" id="TIGR00539">
    <property type="entry name" value="hemN_rel"/>
    <property type="match status" value="1"/>
</dbReference>
<keyword evidence="5" id="KW-0560">Oxidoreductase</keyword>
<sequence length="381" mass="43298">MGIRAAYVHIPFCEHICYYCDFNKVFLKNQPVDEYLDALEREIELTLKQYPTDHLETIFIGGGTPTALNEPQMQRLMEIIQKHLLPLTGDDLEYTVESNPDGVSEEKLDIMKAGGVNRVSFGVQSFDDGLLERIGRTHREAKVAQTLDAAAKRFDNISVDLMFGLPNQTLDQVRYDVSRALQLPITHISSYSLILEPHTVFAIQERKGKLPLPTQDLEAEMYQVMIDTIEAGGYAQYEISNFAQTGKESRHNRVYWENDEYYGFGAGSHSYINQTRRANIAPIPHYIKAEGLPVRKETPLTNVERMEEEMFLGLRMKDGVSLERFQTKYGVAFKDVFGEVMKRLLPNGLVEQTETHIRLTPAGVPLANEVFAEFIGEAQVQ</sequence>
<dbReference type="SFLD" id="SFLDG01082">
    <property type="entry name" value="B12-binding_domain_containing"/>
    <property type="match status" value="1"/>
</dbReference>
<dbReference type="PANTHER" id="PTHR13932">
    <property type="entry name" value="COPROPORPHYRINIGEN III OXIDASE"/>
    <property type="match status" value="1"/>
</dbReference>
<dbReference type="InterPro" id="IPR006638">
    <property type="entry name" value="Elp3/MiaA/NifB-like_rSAM"/>
</dbReference>